<proteinExistence type="predicted"/>
<sequence length="165" mass="18002">MIRIHATGTTEPAAFWRGVAACAGEAVRRARGYVPGELRPFGRRASWALGREFASAALARRYVRAQLGEWGWRGPIEVVELVVTELVGNALRHTAGRPVLTLVKHGDVVRCEVADDEPAFLRPSRPGRIGHGLVLVDLLSMSWGAVRIGLGKVVWCEVSSRAWAV</sequence>
<dbReference type="SUPFAM" id="SSF55874">
    <property type="entry name" value="ATPase domain of HSP90 chaperone/DNA topoisomerase II/histidine kinase"/>
    <property type="match status" value="1"/>
</dbReference>
<accession>A0A941AIS6</accession>
<protein>
    <recommendedName>
        <fullName evidence="3">ATP-binding protein</fullName>
    </recommendedName>
</protein>
<dbReference type="EMBL" id="JAFCNB010000008">
    <property type="protein sequence ID" value="MBP2705535.1"/>
    <property type="molecule type" value="Genomic_DNA"/>
</dbReference>
<dbReference type="InterPro" id="IPR036890">
    <property type="entry name" value="HATPase_C_sf"/>
</dbReference>
<dbReference type="PANTHER" id="PTHR35526:SF3">
    <property type="entry name" value="ANTI-SIGMA-F FACTOR RSBW"/>
    <property type="match status" value="1"/>
</dbReference>
<dbReference type="RefSeq" id="WP_210156815.1">
    <property type="nucleotide sequence ID" value="NZ_JAFCNB010000008.1"/>
</dbReference>
<organism evidence="1 2">
    <name type="scientific">Microbispora oryzae</name>
    <dbReference type="NCBI Taxonomy" id="2806554"/>
    <lineage>
        <taxon>Bacteria</taxon>
        <taxon>Bacillati</taxon>
        <taxon>Actinomycetota</taxon>
        <taxon>Actinomycetes</taxon>
        <taxon>Streptosporangiales</taxon>
        <taxon>Streptosporangiaceae</taxon>
        <taxon>Microbispora</taxon>
    </lineage>
</organism>
<comment type="caution">
    <text evidence="1">The sequence shown here is derived from an EMBL/GenBank/DDBJ whole genome shotgun (WGS) entry which is preliminary data.</text>
</comment>
<name>A0A941AIS6_9ACTN</name>
<dbReference type="AlphaFoldDB" id="A0A941AIS6"/>
<reference evidence="1" key="1">
    <citation type="submission" date="2021-02" db="EMBL/GenBank/DDBJ databases">
        <title>Draft genome sequence of Microbispora sp. RL4-1S isolated from rice leaves in Thailand.</title>
        <authorList>
            <person name="Muangham S."/>
            <person name="Duangmal K."/>
        </authorList>
    </citation>
    <scope>NUCLEOTIDE SEQUENCE</scope>
    <source>
        <strain evidence="1">RL4-1S</strain>
    </source>
</reference>
<evidence type="ECO:0008006" key="3">
    <source>
        <dbReference type="Google" id="ProtNLM"/>
    </source>
</evidence>
<dbReference type="PANTHER" id="PTHR35526">
    <property type="entry name" value="ANTI-SIGMA-F FACTOR RSBW-RELATED"/>
    <property type="match status" value="1"/>
</dbReference>
<evidence type="ECO:0000313" key="2">
    <source>
        <dbReference type="Proteomes" id="UP000674234"/>
    </source>
</evidence>
<dbReference type="Proteomes" id="UP000674234">
    <property type="component" value="Unassembled WGS sequence"/>
</dbReference>
<gene>
    <name evidence="1" type="ORF">JOL79_17120</name>
</gene>
<keyword evidence="2" id="KW-1185">Reference proteome</keyword>
<dbReference type="Gene3D" id="3.30.565.10">
    <property type="entry name" value="Histidine kinase-like ATPase, C-terminal domain"/>
    <property type="match status" value="1"/>
</dbReference>
<dbReference type="InterPro" id="IPR050267">
    <property type="entry name" value="Anti-sigma-factor_SerPK"/>
</dbReference>
<evidence type="ECO:0000313" key="1">
    <source>
        <dbReference type="EMBL" id="MBP2705535.1"/>
    </source>
</evidence>